<name>A0ACB7YZI9_9ERIC</name>
<protein>
    <submittedName>
        <fullName evidence="1">Uncharacterized protein</fullName>
    </submittedName>
</protein>
<evidence type="ECO:0000313" key="2">
    <source>
        <dbReference type="Proteomes" id="UP000828048"/>
    </source>
</evidence>
<comment type="caution">
    <text evidence="1">The sequence shown here is derived from an EMBL/GenBank/DDBJ whole genome shotgun (WGS) entry which is preliminary data.</text>
</comment>
<accession>A0ACB7YZI9</accession>
<dbReference type="Proteomes" id="UP000828048">
    <property type="component" value="Chromosome 3"/>
</dbReference>
<organism evidence="1 2">
    <name type="scientific">Vaccinium darrowii</name>
    <dbReference type="NCBI Taxonomy" id="229202"/>
    <lineage>
        <taxon>Eukaryota</taxon>
        <taxon>Viridiplantae</taxon>
        <taxon>Streptophyta</taxon>
        <taxon>Embryophyta</taxon>
        <taxon>Tracheophyta</taxon>
        <taxon>Spermatophyta</taxon>
        <taxon>Magnoliopsida</taxon>
        <taxon>eudicotyledons</taxon>
        <taxon>Gunneridae</taxon>
        <taxon>Pentapetalae</taxon>
        <taxon>asterids</taxon>
        <taxon>Ericales</taxon>
        <taxon>Ericaceae</taxon>
        <taxon>Vaccinioideae</taxon>
        <taxon>Vaccinieae</taxon>
        <taxon>Vaccinium</taxon>
    </lineage>
</organism>
<gene>
    <name evidence="1" type="ORF">Vadar_030367</name>
</gene>
<dbReference type="EMBL" id="CM037153">
    <property type="protein sequence ID" value="KAH7859010.1"/>
    <property type="molecule type" value="Genomic_DNA"/>
</dbReference>
<evidence type="ECO:0000313" key="1">
    <source>
        <dbReference type="EMBL" id="KAH7859010.1"/>
    </source>
</evidence>
<sequence length="356" mass="40576">MAGRHEFNPHFHPTLPSEPPHEVPQPDTTRRGRRQSRTQRQYPQPIPTPTPHSPPPHQPQTPPPHQRSEDHYPLHPQIPPPHHGSEDHYPLHPLPRHPTQPPTQPPRHSVQPPTQPPRRSTQQSPVHPTQPPRHSVQPPTQPPRHSTQQSPVHPTHPSSNVRMPHRRKTGAHIWLIGVFCALFWAAIFLGGLIVLIVYLLFRPRGPKFDIAAASLNAAYLDMGYLLNADMTLLAKFTNPSKKATVDFHYMYLKLYFGNTVISTTYVEPFKAMKAESAFRNVHLVSSQVGLPFGDRQRMAQQIEGDRIRFEVKGWMRTRSNLGSFFRYSYWLYAHCSIEVTGPPSGVLVGKQCTTKR</sequence>
<reference evidence="1 2" key="1">
    <citation type="journal article" date="2021" name="Hortic Res">
        <title>High-quality reference genome and annotation aids understanding of berry development for evergreen blueberry (Vaccinium darrowii).</title>
        <authorList>
            <person name="Yu J."/>
            <person name="Hulse-Kemp A.M."/>
            <person name="Babiker E."/>
            <person name="Staton M."/>
        </authorList>
    </citation>
    <scope>NUCLEOTIDE SEQUENCE [LARGE SCALE GENOMIC DNA]</scope>
    <source>
        <strain evidence="2">cv. NJ 8807/NJ 8810</strain>
        <tissue evidence="1">Young leaf</tissue>
    </source>
</reference>
<proteinExistence type="predicted"/>
<keyword evidence="2" id="KW-1185">Reference proteome</keyword>